<evidence type="ECO:0000313" key="3">
    <source>
        <dbReference type="WBParaSite" id="Gr19_v10_g4886.t1"/>
    </source>
</evidence>
<dbReference type="WBParaSite" id="Gr19_v10_g4886.t1">
    <property type="protein sequence ID" value="Gr19_v10_g4886.t1"/>
    <property type="gene ID" value="Gr19_v10_g4886"/>
</dbReference>
<sequence length="404" mass="46699">MNDEKLKRMEEIDNIGKIIQRNLATRVVGFDDPNFLALAIRDLEDVRVNEKSVRLGFRSFKELLESQEMSKFVEVFERNGTDKTTYKARKDETTRLVMEQQQRFAVEQMRRERMRQHHQLPTAAAKTHCAIVPSSRLSFLHVKPIEPQLSIERKRSEYKWDIDLKTSSDDKLKASIDHRRSVASIQPQKNVPPPATCSFSPSSPIKKQSFFGQFEFSWMRIERFAEPSARRYNGICAECPEYNVDFVMDPRPRFRTYSASIFEPIPIPEFFAKNEVTAGGEVDCELINVEATDSSDETFCSEAVAGENAAGILTEEKMRHLGAIAICICKYQFKFGDFAPIKFEKLHKVLSGLEPSFDRLLKDNQQLVDFFTLFCPKLKLVYPPTEFEIDKFQLYWNPSNGLDE</sequence>
<dbReference type="AlphaFoldDB" id="A0A914HVJ8"/>
<evidence type="ECO:0000259" key="1">
    <source>
        <dbReference type="Pfam" id="PF24359"/>
    </source>
</evidence>
<organism evidence="2 3">
    <name type="scientific">Globodera rostochiensis</name>
    <name type="common">Golden nematode worm</name>
    <name type="synonym">Heterodera rostochiensis</name>
    <dbReference type="NCBI Taxonomy" id="31243"/>
    <lineage>
        <taxon>Eukaryota</taxon>
        <taxon>Metazoa</taxon>
        <taxon>Ecdysozoa</taxon>
        <taxon>Nematoda</taxon>
        <taxon>Chromadorea</taxon>
        <taxon>Rhabditida</taxon>
        <taxon>Tylenchina</taxon>
        <taxon>Tylenchomorpha</taxon>
        <taxon>Tylenchoidea</taxon>
        <taxon>Heteroderidae</taxon>
        <taxon>Heteroderinae</taxon>
        <taxon>Globodera</taxon>
    </lineage>
</organism>
<proteinExistence type="predicted"/>
<keyword evidence="2" id="KW-1185">Reference proteome</keyword>
<name>A0A914HVJ8_GLORO</name>
<evidence type="ECO:0000313" key="2">
    <source>
        <dbReference type="Proteomes" id="UP000887572"/>
    </source>
</evidence>
<reference evidence="3" key="1">
    <citation type="submission" date="2022-11" db="UniProtKB">
        <authorList>
            <consortium name="WormBaseParasite"/>
        </authorList>
    </citation>
    <scope>IDENTIFICATION</scope>
</reference>
<protein>
    <recommendedName>
        <fullName evidence="1">DUF7515 domain-containing protein</fullName>
    </recommendedName>
</protein>
<dbReference type="Pfam" id="PF24359">
    <property type="entry name" value="DUF7515"/>
    <property type="match status" value="1"/>
</dbReference>
<dbReference type="Proteomes" id="UP000887572">
    <property type="component" value="Unplaced"/>
</dbReference>
<accession>A0A914HVJ8</accession>
<dbReference type="InterPro" id="IPR055937">
    <property type="entry name" value="DUF7515"/>
</dbReference>
<feature type="domain" description="DUF7515" evidence="1">
    <location>
        <begin position="10"/>
        <end position="92"/>
    </location>
</feature>